<keyword evidence="10" id="KW-1185">Reference proteome</keyword>
<dbReference type="AlphaFoldDB" id="A0A0B5FVV4"/>
<feature type="transmembrane region" description="Helical" evidence="8">
    <location>
        <begin position="206"/>
        <end position="226"/>
    </location>
</feature>
<evidence type="ECO:0000256" key="8">
    <source>
        <dbReference type="RuleBase" id="RU363041"/>
    </source>
</evidence>
<sequence>MDMPFVLQAAALFLIGAFTGVINVLAGGGSLLTLPMLIFLGLPAGVANGTNRVGILCQSITAIGGFRRKKMLPTGLALLCTLPALAGSYLGARWAVDIDDRLFEQMLAAIMIGILVFMLVDPAKKMRDKPLHITRLRGAFIVVSFFFIGIYGGFVQAGVGFLIITGLLAHGLDLVRINAIKVFVVLVFTVLALAVFVVHDQVNWPLGLSLGAGNALGGWLGTRLAISKGHDWTKKVVSITVFLFALKLLLG</sequence>
<proteinExistence type="inferred from homology"/>
<keyword evidence="5 8" id="KW-0812">Transmembrane</keyword>
<dbReference type="PANTHER" id="PTHR30269:SF0">
    <property type="entry name" value="MEMBRANE TRANSPORTER PROTEIN YFCA-RELATED"/>
    <property type="match status" value="1"/>
</dbReference>
<evidence type="ECO:0000256" key="4">
    <source>
        <dbReference type="ARBA" id="ARBA00022475"/>
    </source>
</evidence>
<evidence type="ECO:0000256" key="2">
    <source>
        <dbReference type="ARBA" id="ARBA00009142"/>
    </source>
</evidence>
<feature type="transmembrane region" description="Helical" evidence="8">
    <location>
        <begin position="71"/>
        <end position="90"/>
    </location>
</feature>
<dbReference type="RefSeq" id="WP_040201684.1">
    <property type="nucleotide sequence ID" value="NZ_CP010311.1"/>
</dbReference>
<dbReference type="GO" id="GO:0005886">
    <property type="term" value="C:plasma membrane"/>
    <property type="evidence" value="ECO:0007669"/>
    <property type="project" value="UniProtKB-SubCell"/>
</dbReference>
<feature type="transmembrane region" description="Helical" evidence="8">
    <location>
        <begin position="102"/>
        <end position="120"/>
    </location>
</feature>
<feature type="transmembrane region" description="Helical" evidence="8">
    <location>
        <begin position="180"/>
        <end position="199"/>
    </location>
</feature>
<evidence type="ECO:0000256" key="6">
    <source>
        <dbReference type="ARBA" id="ARBA00022989"/>
    </source>
</evidence>
<keyword evidence="3" id="KW-0813">Transport</keyword>
<accession>A0A0B5FVV4</accession>
<comment type="subcellular location">
    <subcellularLocation>
        <location evidence="1 8">Cell membrane</location>
        <topology evidence="1 8">Multi-pass membrane protein</topology>
    </subcellularLocation>
</comment>
<feature type="transmembrane region" description="Helical" evidence="8">
    <location>
        <begin position="29"/>
        <end position="50"/>
    </location>
</feature>
<name>A0A0B5FVV4_9BACT</name>
<evidence type="ECO:0000313" key="9">
    <source>
        <dbReference type="EMBL" id="AJF07716.1"/>
    </source>
</evidence>
<evidence type="ECO:0000256" key="7">
    <source>
        <dbReference type="ARBA" id="ARBA00023136"/>
    </source>
</evidence>
<dbReference type="Pfam" id="PF01925">
    <property type="entry name" value="TauE"/>
    <property type="match status" value="1"/>
</dbReference>
<evidence type="ECO:0000313" key="10">
    <source>
        <dbReference type="Proteomes" id="UP000035036"/>
    </source>
</evidence>
<feature type="transmembrane region" description="Helical" evidence="8">
    <location>
        <begin position="140"/>
        <end position="168"/>
    </location>
</feature>
<dbReference type="InterPro" id="IPR002781">
    <property type="entry name" value="TM_pro_TauE-like"/>
</dbReference>
<keyword evidence="6 8" id="KW-1133">Transmembrane helix</keyword>
<keyword evidence="4 8" id="KW-1003">Cell membrane</keyword>
<dbReference type="KEGG" id="gsb:GSUB_15755"/>
<organism evidence="9 10">
    <name type="scientific">Geoalkalibacter subterraneus</name>
    <dbReference type="NCBI Taxonomy" id="483547"/>
    <lineage>
        <taxon>Bacteria</taxon>
        <taxon>Pseudomonadati</taxon>
        <taxon>Thermodesulfobacteriota</taxon>
        <taxon>Desulfuromonadia</taxon>
        <taxon>Desulfuromonadales</taxon>
        <taxon>Geoalkalibacteraceae</taxon>
        <taxon>Geoalkalibacter</taxon>
    </lineage>
</organism>
<keyword evidence="7 8" id="KW-0472">Membrane</keyword>
<evidence type="ECO:0000256" key="3">
    <source>
        <dbReference type="ARBA" id="ARBA00022448"/>
    </source>
</evidence>
<evidence type="ECO:0000256" key="1">
    <source>
        <dbReference type="ARBA" id="ARBA00004651"/>
    </source>
</evidence>
<dbReference type="InterPro" id="IPR052017">
    <property type="entry name" value="TSUP"/>
</dbReference>
<evidence type="ECO:0000256" key="5">
    <source>
        <dbReference type="ARBA" id="ARBA00022692"/>
    </source>
</evidence>
<gene>
    <name evidence="9" type="ORF">GSUB_15755</name>
</gene>
<dbReference type="EMBL" id="CP010311">
    <property type="protein sequence ID" value="AJF07716.1"/>
    <property type="molecule type" value="Genomic_DNA"/>
</dbReference>
<reference evidence="9 10" key="1">
    <citation type="journal article" date="2015" name="Genome Announc.">
        <title>Genomes of Geoalkalibacter ferrihydriticus Z-0531T and Geoalkalibacter subterraneus Red1T, Two Haloalkaliphilic Metal-Reducing Deltaproteobacteria.</title>
        <authorList>
            <person name="Badalamenti J.P."/>
            <person name="Krajmalnik-Brown R."/>
            <person name="Torres C.I."/>
            <person name="Bond D.R."/>
        </authorList>
    </citation>
    <scope>NUCLEOTIDE SEQUENCE [LARGE SCALE GENOMIC DNA]</scope>
    <source>
        <strain evidence="9 10">Red1</strain>
    </source>
</reference>
<dbReference type="STRING" id="483547.GSUB_15755"/>
<dbReference type="PANTHER" id="PTHR30269">
    <property type="entry name" value="TRANSMEMBRANE PROTEIN YFCA"/>
    <property type="match status" value="1"/>
</dbReference>
<dbReference type="Proteomes" id="UP000035036">
    <property type="component" value="Chromosome"/>
</dbReference>
<dbReference type="HOGENOM" id="CLU_045498_2_3_7"/>
<protein>
    <recommendedName>
        <fullName evidence="8">Probable membrane transporter protein</fullName>
    </recommendedName>
</protein>
<comment type="similarity">
    <text evidence="2 8">Belongs to the 4-toluene sulfonate uptake permease (TSUP) (TC 2.A.102) family.</text>
</comment>